<evidence type="ECO:0000256" key="5">
    <source>
        <dbReference type="HAMAP-Rule" id="MF_01197"/>
    </source>
</evidence>
<reference evidence="9 11" key="2">
    <citation type="submission" date="2018-06" db="EMBL/GenBank/DDBJ databases">
        <authorList>
            <consortium name="IHU Genomes"/>
        </authorList>
    </citation>
    <scope>NUCLEOTIDE SEQUENCE [LARGE SCALE GENOMIC DNA]</scope>
    <source>
        <strain evidence="9 11">NEC25</strain>
    </source>
</reference>
<protein>
    <recommendedName>
        <fullName evidence="5">Cell division protein SepF</fullName>
    </recommendedName>
</protein>
<evidence type="ECO:0000313" key="8">
    <source>
        <dbReference type="EMBL" id="PEG30761.1"/>
    </source>
</evidence>
<dbReference type="GO" id="GO:0000917">
    <property type="term" value="P:division septum assembly"/>
    <property type="evidence" value="ECO:0007669"/>
    <property type="project" value="UniProtKB-KW"/>
</dbReference>
<dbReference type="OrthoDB" id="9815206at2"/>
<evidence type="ECO:0000313" key="10">
    <source>
        <dbReference type="Proteomes" id="UP000220840"/>
    </source>
</evidence>
<dbReference type="InterPro" id="IPR038594">
    <property type="entry name" value="SepF-like_sf"/>
</dbReference>
<dbReference type="RefSeq" id="WP_058294929.1">
    <property type="nucleotide sequence ID" value="NZ_CAKJVD010000036.1"/>
</dbReference>
<keyword evidence="5" id="KW-0963">Cytoplasm</keyword>
<evidence type="ECO:0000313" key="6">
    <source>
        <dbReference type="EMBL" id="CAG9708606.1"/>
    </source>
</evidence>
<dbReference type="EMBL" id="CAKJVE010000004">
    <property type="protein sequence ID" value="CAG9708606.1"/>
    <property type="molecule type" value="Genomic_DNA"/>
</dbReference>
<dbReference type="Proteomes" id="UP001189143">
    <property type="component" value="Unassembled WGS sequence"/>
</dbReference>
<reference evidence="8 10" key="1">
    <citation type="submission" date="2017-10" db="EMBL/GenBank/DDBJ databases">
        <title>Effective Description of Clostridium neonatale sp. nov. linked to necrotizing enterocolitis in neonates and a clarification of species assignable to the genus Clostridium (Prazmowski 1880) emend. Lawson and Rainey 2016.</title>
        <authorList>
            <person name="Bernard K."/>
            <person name="Burdz T."/>
            <person name="Wiebe D."/>
            <person name="Balcewich B."/>
            <person name="Alfa M."/>
            <person name="Bernier A.-M."/>
        </authorList>
    </citation>
    <scope>NUCLEOTIDE SEQUENCE [LARGE SCALE GENOMIC DNA]</scope>
    <source>
        <strain evidence="8 10">LCDC99A005</strain>
    </source>
</reference>
<dbReference type="Gene3D" id="3.30.110.150">
    <property type="entry name" value="SepF-like protein"/>
    <property type="match status" value="1"/>
</dbReference>
<name>A0A2A7MHG9_9CLOT</name>
<dbReference type="HAMAP" id="MF_01197">
    <property type="entry name" value="SepF"/>
    <property type="match status" value="1"/>
</dbReference>
<dbReference type="Proteomes" id="UP000220840">
    <property type="component" value="Unassembled WGS sequence"/>
</dbReference>
<dbReference type="Pfam" id="PF04472">
    <property type="entry name" value="SepF"/>
    <property type="match status" value="1"/>
</dbReference>
<dbReference type="GeneID" id="68877123"/>
<evidence type="ECO:0000256" key="4">
    <source>
        <dbReference type="ARBA" id="ARBA00044936"/>
    </source>
</evidence>
<evidence type="ECO:0000256" key="3">
    <source>
        <dbReference type="ARBA" id="ARBA00023306"/>
    </source>
</evidence>
<dbReference type="GO" id="GO:0005737">
    <property type="term" value="C:cytoplasm"/>
    <property type="evidence" value="ECO:0007669"/>
    <property type="project" value="UniProtKB-SubCell"/>
</dbReference>
<evidence type="ECO:0000313" key="7">
    <source>
        <dbReference type="EMBL" id="CAI3635460.1"/>
    </source>
</evidence>
<comment type="subunit">
    <text evidence="5">Homodimer. Interacts with FtsZ.</text>
</comment>
<dbReference type="STRING" id="137838.GCA_001458595_02121"/>
<dbReference type="AlphaFoldDB" id="A0A2A7MHG9"/>
<comment type="function">
    <text evidence="4 5">Cell division protein that is part of the divisome complex and is recruited early to the Z-ring. Probably stimulates Z-ring formation, perhaps through the cross-linking of FtsZ protofilaments. Its function overlaps with FtsA.</text>
</comment>
<dbReference type="EMBL" id="CAMTCP010000245">
    <property type="protein sequence ID" value="CAI3635460.1"/>
    <property type="molecule type" value="Genomic_DNA"/>
</dbReference>
<dbReference type="InterPro" id="IPR023052">
    <property type="entry name" value="Cell_div_SepF"/>
</dbReference>
<dbReference type="PANTHER" id="PTHR35798:SF1">
    <property type="entry name" value="CELL DIVISION PROTEIN SEPF"/>
    <property type="match status" value="1"/>
</dbReference>
<evidence type="ECO:0000256" key="2">
    <source>
        <dbReference type="ARBA" id="ARBA00023210"/>
    </source>
</evidence>
<comment type="similarity">
    <text evidence="5">Belongs to the SepF family.</text>
</comment>
<keyword evidence="3 5" id="KW-0131">Cell cycle</keyword>
<comment type="subcellular location">
    <subcellularLocation>
        <location evidence="5">Cytoplasm</location>
    </subcellularLocation>
    <text evidence="5">Localizes to the division site, in a FtsZ-dependent manner.</text>
</comment>
<sequence length="151" mass="17197">MSNVLSKVKSILGFEDYEDYDDFEDEEYENEEMEEENSAEPVITNKKNNKVVNIHTSSAVKVTITKPSDYEEAMEICDALKNRRIVLVNTTILEFKIAQRLLDFISGSCYALGGEVQQIEKGVYLLSPSNVEVTNELKNELSTKALFNWSK</sequence>
<evidence type="ECO:0000313" key="11">
    <source>
        <dbReference type="Proteomes" id="UP000431451"/>
    </source>
</evidence>
<accession>A0A2A7MHG9</accession>
<dbReference type="Proteomes" id="UP000431451">
    <property type="component" value="Unassembled WGS sequence"/>
</dbReference>
<keyword evidence="2 5" id="KW-0717">Septation</keyword>
<gene>
    <name evidence="5 6" type="primary">sepF</name>
    <name evidence="7" type="ORF">CNEO2_470029</name>
    <name evidence="6" type="ORF">CNEO_43727</name>
    <name evidence="9" type="ORF">CNEONATNEC25_01776</name>
    <name evidence="8" type="ORF">CQ394_03305</name>
</gene>
<reference evidence="7" key="4">
    <citation type="submission" date="2022-10" db="EMBL/GenBank/DDBJ databases">
        <authorList>
            <person name="Aires J."/>
            <person name="Mesa V."/>
        </authorList>
    </citation>
    <scope>NUCLEOTIDE SEQUENCE</scope>
    <source>
        <strain evidence="7">Clostridium neonatale JD116</strain>
    </source>
</reference>
<keyword evidence="10" id="KW-1185">Reference proteome</keyword>
<dbReference type="Proteomes" id="UP000789738">
    <property type="component" value="Unassembled WGS sequence"/>
</dbReference>
<dbReference type="EMBL" id="UWJD01000001">
    <property type="protein sequence ID" value="VCT84176.1"/>
    <property type="molecule type" value="Genomic_DNA"/>
</dbReference>
<keyword evidence="1 5" id="KW-0132">Cell division</keyword>
<dbReference type="EMBL" id="PDCJ01000001">
    <property type="protein sequence ID" value="PEG30761.1"/>
    <property type="molecule type" value="Genomic_DNA"/>
</dbReference>
<proteinExistence type="inferred from homology"/>
<reference evidence="6" key="3">
    <citation type="submission" date="2021-10" db="EMBL/GenBank/DDBJ databases">
        <authorList>
            <person name="Mesa V."/>
        </authorList>
    </citation>
    <scope>NUCLEOTIDE SEQUENCE</scope>
    <source>
        <strain evidence="6">CC3_PB</strain>
    </source>
</reference>
<dbReference type="PANTHER" id="PTHR35798">
    <property type="entry name" value="CELL DIVISION PROTEIN SEPF"/>
    <property type="match status" value="1"/>
</dbReference>
<evidence type="ECO:0000313" key="9">
    <source>
        <dbReference type="EMBL" id="VCT84176.1"/>
    </source>
</evidence>
<evidence type="ECO:0000256" key="1">
    <source>
        <dbReference type="ARBA" id="ARBA00022618"/>
    </source>
</evidence>
<dbReference type="GO" id="GO:0043093">
    <property type="term" value="P:FtsZ-dependent cytokinesis"/>
    <property type="evidence" value="ECO:0007669"/>
    <property type="project" value="UniProtKB-UniRule"/>
</dbReference>
<organism evidence="8 10">
    <name type="scientific">Clostridium neonatale</name>
    <dbReference type="NCBI Taxonomy" id="137838"/>
    <lineage>
        <taxon>Bacteria</taxon>
        <taxon>Bacillati</taxon>
        <taxon>Bacillota</taxon>
        <taxon>Clostridia</taxon>
        <taxon>Eubacteriales</taxon>
        <taxon>Clostridiaceae</taxon>
        <taxon>Clostridium</taxon>
    </lineage>
</organism>
<dbReference type="InterPro" id="IPR007561">
    <property type="entry name" value="Cell_div_SepF/SepF-rel"/>
</dbReference>